<dbReference type="Gene3D" id="3.40.50.1820">
    <property type="entry name" value="alpha/beta hydrolase"/>
    <property type="match status" value="1"/>
</dbReference>
<proteinExistence type="predicted"/>
<dbReference type="Pfam" id="PF07859">
    <property type="entry name" value="Abhydrolase_3"/>
    <property type="match status" value="1"/>
</dbReference>
<dbReference type="Proteomes" id="UP001305521">
    <property type="component" value="Chromosome"/>
</dbReference>
<dbReference type="PANTHER" id="PTHR48081:SF33">
    <property type="entry name" value="KYNURENINE FORMAMIDASE"/>
    <property type="match status" value="1"/>
</dbReference>
<keyword evidence="1 3" id="KW-0378">Hydrolase</keyword>
<gene>
    <name evidence="3" type="ORF">R9Z33_09185</name>
</gene>
<dbReference type="SUPFAM" id="SSF53474">
    <property type="entry name" value="alpha/beta-Hydrolases"/>
    <property type="match status" value="1"/>
</dbReference>
<evidence type="ECO:0000313" key="3">
    <source>
        <dbReference type="EMBL" id="WPB87033.1"/>
    </source>
</evidence>
<dbReference type="EMBL" id="CP137852">
    <property type="protein sequence ID" value="WPB87033.1"/>
    <property type="molecule type" value="Genomic_DNA"/>
</dbReference>
<dbReference type="InterPro" id="IPR050300">
    <property type="entry name" value="GDXG_lipolytic_enzyme"/>
</dbReference>
<reference evidence="3 4" key="1">
    <citation type="submission" date="2023-11" db="EMBL/GenBank/DDBJ databases">
        <title>Arctic aerobic anoxygenic photoheterotroph Sediminicoccus rosea KRV36 adapts its photosynthesis to long days of polar summer.</title>
        <authorList>
            <person name="Tomasch J."/>
            <person name="Kopejtka K."/>
            <person name="Bily T."/>
            <person name="Gardiner A.T."/>
            <person name="Gardian Z."/>
            <person name="Shivaramu S."/>
            <person name="Koblizek M."/>
            <person name="Engelhardt F."/>
            <person name="Kaftan D."/>
        </authorList>
    </citation>
    <scope>NUCLEOTIDE SEQUENCE [LARGE SCALE GENOMIC DNA]</scope>
    <source>
        <strain evidence="3 4">R-30</strain>
    </source>
</reference>
<dbReference type="RefSeq" id="WP_318650990.1">
    <property type="nucleotide sequence ID" value="NZ_CP137852.1"/>
</dbReference>
<dbReference type="GO" id="GO:0016787">
    <property type="term" value="F:hydrolase activity"/>
    <property type="evidence" value="ECO:0007669"/>
    <property type="project" value="UniProtKB-KW"/>
</dbReference>
<feature type="domain" description="Alpha/beta hydrolase fold-3" evidence="2">
    <location>
        <begin position="62"/>
        <end position="164"/>
    </location>
</feature>
<sequence>MDLEAEYNNRARVPGHPAIIAGWVRDSAAFREAHPPETLAYGPGPREVMDLFLPPEIRGVAMFFHGGYWQALDRSSVSHCAAGLFAQGVAVACPSYDLCPSVPLATIAAQAEAAARALHARLGRPMLVSGHSAGGHLAAHLLARLPAEMVAAAVPISGLFWLEPLIPTSINTALGLDAATARALSPALLPSPGRPLHAVVGGAESPEFLRQSAQFAPLWGGTSEALPGLDHFTVLSPLPQARHPLTMRIARLAWQVCGHL</sequence>
<evidence type="ECO:0000259" key="2">
    <source>
        <dbReference type="Pfam" id="PF07859"/>
    </source>
</evidence>
<dbReference type="PANTHER" id="PTHR48081">
    <property type="entry name" value="AB HYDROLASE SUPERFAMILY PROTEIN C4A8.06C"/>
    <property type="match status" value="1"/>
</dbReference>
<accession>A0ABZ0PMS3</accession>
<evidence type="ECO:0000256" key="1">
    <source>
        <dbReference type="ARBA" id="ARBA00022801"/>
    </source>
</evidence>
<protein>
    <submittedName>
        <fullName evidence="3">Alpha/beta hydrolase fold domain-containing protein</fullName>
    </submittedName>
</protein>
<evidence type="ECO:0000313" key="4">
    <source>
        <dbReference type="Proteomes" id="UP001305521"/>
    </source>
</evidence>
<dbReference type="InterPro" id="IPR013094">
    <property type="entry name" value="AB_hydrolase_3"/>
</dbReference>
<organism evidence="3 4">
    <name type="scientific">Sediminicoccus rosea</name>
    <dbReference type="NCBI Taxonomy" id="1225128"/>
    <lineage>
        <taxon>Bacteria</taxon>
        <taxon>Pseudomonadati</taxon>
        <taxon>Pseudomonadota</taxon>
        <taxon>Alphaproteobacteria</taxon>
        <taxon>Acetobacterales</taxon>
        <taxon>Roseomonadaceae</taxon>
        <taxon>Sediminicoccus</taxon>
    </lineage>
</organism>
<keyword evidence="4" id="KW-1185">Reference proteome</keyword>
<dbReference type="InterPro" id="IPR029058">
    <property type="entry name" value="AB_hydrolase_fold"/>
</dbReference>
<name>A0ABZ0PMS3_9PROT</name>